<feature type="compositionally biased region" description="Polar residues" evidence="1">
    <location>
        <begin position="1"/>
        <end position="19"/>
    </location>
</feature>
<feature type="transmembrane region" description="Helical" evidence="2">
    <location>
        <begin position="360"/>
        <end position="379"/>
    </location>
</feature>
<keyword evidence="2" id="KW-0472">Membrane</keyword>
<sequence length="415" mass="46378">MTIGTITLTQEHPTESSSLDMAGQEKKNQKDCDSARPFTGNVLKFSDLRDRRVVLFWLLELASAVSFVFWLVVASAVSNFPVAINSLLVRDINEVRAFNPSLDDISTDNMEADSSVYDARTFLKQLSVDVWFSLSLTVAVDALAVVATFNRALIKRFHYAVSQRMMFLASALSYAVLSWTKDNTTFVSRHPVKSLGLGFALYMLLCFALDMFEKRMSSSGLPSRWGTLQQYSEELSHSDTSWSRALFLTLNVGGVGMFLTMFISPPWSTLVPVGHILFESAFLSVMKAKRTPRYQVLCSPLFFATICVHWGVAPLTTDLRLAIHPWAFLILGLVGRFLLDANLRSILRSRSEFQWARKNVLISTPRLLEIYIGMVLLEYMGAKVITYIKPIAVVIFFGLGSTGLLAVAAYSIAVR</sequence>
<protein>
    <submittedName>
        <fullName evidence="3">Uncharacterized protein</fullName>
    </submittedName>
</protein>
<feature type="transmembrane region" description="Helical" evidence="2">
    <location>
        <begin position="297"/>
        <end position="315"/>
    </location>
</feature>
<feature type="transmembrane region" description="Helical" evidence="2">
    <location>
        <begin position="245"/>
        <end position="263"/>
    </location>
</feature>
<feature type="transmembrane region" description="Helical" evidence="2">
    <location>
        <begin position="391"/>
        <end position="413"/>
    </location>
</feature>
<keyword evidence="2" id="KW-1133">Transmembrane helix</keyword>
<dbReference type="EMBL" id="JAAAPX010000079">
    <property type="protein sequence ID" value="KAF4233431.1"/>
    <property type="molecule type" value="Genomic_DNA"/>
</dbReference>
<feature type="transmembrane region" description="Helical" evidence="2">
    <location>
        <begin position="192"/>
        <end position="212"/>
    </location>
</feature>
<evidence type="ECO:0000313" key="3">
    <source>
        <dbReference type="EMBL" id="KAF4233431.1"/>
    </source>
</evidence>
<reference evidence="3" key="1">
    <citation type="journal article" date="2020" name="bioRxiv">
        <title>Genomic and phenotypic heterogeneity of clinical isolates of the human pathogens Aspergillus fumigatus, Aspergillus lentulus and Aspergillus fumigatiaffinis.</title>
        <authorList>
            <person name="dos Santos R.A.C."/>
            <person name="Steenwyk J.L."/>
            <person name="Rivero-Menendez O."/>
            <person name="Mead M.E."/>
            <person name="Silva L.P."/>
            <person name="Bastos R.W."/>
            <person name="Alastruey-Izquierdo A."/>
            <person name="Goldman G.H."/>
            <person name="Rokas A."/>
        </authorList>
    </citation>
    <scope>NUCLEOTIDE SEQUENCE</scope>
    <source>
        <strain evidence="3">CNM-CM6805</strain>
    </source>
</reference>
<feature type="transmembrane region" description="Helical" evidence="2">
    <location>
        <begin position="130"/>
        <end position="149"/>
    </location>
</feature>
<accession>A0A8H4H1L4</accession>
<comment type="caution">
    <text evidence="3">The sequence shown here is derived from an EMBL/GenBank/DDBJ whole genome shotgun (WGS) entry which is preliminary data.</text>
</comment>
<feature type="compositionally biased region" description="Basic and acidic residues" evidence="1">
    <location>
        <begin position="23"/>
        <end position="33"/>
    </location>
</feature>
<keyword evidence="4" id="KW-1185">Reference proteome</keyword>
<reference evidence="3" key="2">
    <citation type="submission" date="2020-04" db="EMBL/GenBank/DDBJ databases">
        <authorList>
            <person name="Santos R.A.C."/>
            <person name="Steenwyk J.L."/>
            <person name="Rivero-Menendez O."/>
            <person name="Mead M.E."/>
            <person name="Silva L.P."/>
            <person name="Bastos R.W."/>
            <person name="Alastruey-Izquierdo A."/>
            <person name="Goldman G.H."/>
            <person name="Rokas A."/>
        </authorList>
    </citation>
    <scope>NUCLEOTIDE SEQUENCE</scope>
    <source>
        <strain evidence="3">CNM-CM6805</strain>
    </source>
</reference>
<keyword evidence="2" id="KW-0812">Transmembrane</keyword>
<proteinExistence type="predicted"/>
<feature type="transmembrane region" description="Helical" evidence="2">
    <location>
        <begin position="321"/>
        <end position="339"/>
    </location>
</feature>
<evidence type="ECO:0000313" key="4">
    <source>
        <dbReference type="Proteomes" id="UP000653565"/>
    </source>
</evidence>
<organism evidence="3 4">
    <name type="scientific">Aspergillus fumigatiaffinis</name>
    <dbReference type="NCBI Taxonomy" id="340414"/>
    <lineage>
        <taxon>Eukaryota</taxon>
        <taxon>Fungi</taxon>
        <taxon>Dikarya</taxon>
        <taxon>Ascomycota</taxon>
        <taxon>Pezizomycotina</taxon>
        <taxon>Eurotiomycetes</taxon>
        <taxon>Eurotiomycetidae</taxon>
        <taxon>Eurotiales</taxon>
        <taxon>Aspergillaceae</taxon>
        <taxon>Aspergillus</taxon>
        <taxon>Aspergillus subgen. Fumigati</taxon>
    </lineage>
</organism>
<evidence type="ECO:0000256" key="1">
    <source>
        <dbReference type="SAM" id="MobiDB-lite"/>
    </source>
</evidence>
<dbReference type="Proteomes" id="UP000653565">
    <property type="component" value="Unassembled WGS sequence"/>
</dbReference>
<feature type="transmembrane region" description="Helical" evidence="2">
    <location>
        <begin position="54"/>
        <end position="77"/>
    </location>
</feature>
<dbReference type="AlphaFoldDB" id="A0A8H4H1L4"/>
<feature type="region of interest" description="Disordered" evidence="1">
    <location>
        <begin position="1"/>
        <end position="33"/>
    </location>
</feature>
<name>A0A8H4H1L4_9EURO</name>
<evidence type="ECO:0000256" key="2">
    <source>
        <dbReference type="SAM" id="Phobius"/>
    </source>
</evidence>
<gene>
    <name evidence="3" type="ORF">CNMCM6805_009198</name>
</gene>